<evidence type="ECO:0000259" key="2">
    <source>
        <dbReference type="PROSITE" id="PS51379"/>
    </source>
</evidence>
<dbReference type="Gene3D" id="3.30.70.20">
    <property type="match status" value="2"/>
</dbReference>
<reference evidence="3 4" key="1">
    <citation type="submission" date="2020-02" db="EMBL/GenBank/DDBJ databases">
        <title>Albibacoteraceae fam. nov., the first described family within the subdivision 4 Verrucomicrobia.</title>
        <authorList>
            <person name="Xi F."/>
        </authorList>
    </citation>
    <scope>NUCLEOTIDE SEQUENCE [LARGE SCALE GENOMIC DNA]</scope>
    <source>
        <strain evidence="3 4">CK1056</strain>
    </source>
</reference>
<keyword evidence="4" id="KW-1185">Reference proteome</keyword>
<organism evidence="3 4">
    <name type="scientific">Oceanipulchritudo coccoides</name>
    <dbReference type="NCBI Taxonomy" id="2706888"/>
    <lineage>
        <taxon>Bacteria</taxon>
        <taxon>Pseudomonadati</taxon>
        <taxon>Verrucomicrobiota</taxon>
        <taxon>Opitutia</taxon>
        <taxon>Puniceicoccales</taxon>
        <taxon>Oceanipulchritudinaceae</taxon>
        <taxon>Oceanipulchritudo</taxon>
    </lineage>
</organism>
<sequence length="1113" mass="122559">MTGPHYWRSLDELADKPAFKEWLHREFPEGASEAEGVNRRNFLKIMAASFAVAGMGAAGCRRPEQYILPYSKQPEGTIPGIPVYFTTSFPDGKDNLPLVVETHQHRPTHIEGNRDFLPYGGGISRFASASVLNLYDPDRMTSAYEGTRRISSERVKDILAGLSAKFGPTNGQGMAILAEPSTSPTRLRLKKAILKKYPRLVWAEYSAVDQDNPERAAARLLGRPARPLYDLEKAKRILSVDADFLNDEPGSVGLARSFSRTRKVKDQADAKKMARLYVAESAFTLTGTMGDHRLRLSTGNMTAFMAALVAELLELTNGDPRMATFLRERSSGLPIEAKWIHECARDLVDHPGKSVVVPGTHLSVEAQQLAIYANQLLGALDKTVSFLELPEDSSLSLSELAGQIKSGSIESLLVMGGNPVYDAPADLDWKALQKSVPEVIRFGYYFDETSLEAGINIAATHFLESWSDGRTLDGTYVPVQPMIMPLFDSMQELELLGRLAGEALTDPYGMVLSTFSAEYAGSDKDFQRLLSTGFLPESGYRKLKLSLKPATLRENLNGTSIGAKGTSASNLEVRLVADASVGNGFYNNNGWLQECPDPITKLTWDNAILISPALALELGFDTKAGDFLIGGVAKKSSNFKRGREESRIAELTVDGVTVRGPVHIQPGLDDWTVVLPLGYGRTQVGRVGKGSGFSAYPLSHSGSGAVRTGAKITLTDEGFRLANTQEHWSMEGRAILREGNVKTYLENSKFVSEMGMESHSPPIYGTDKDMPLAEKALTTPRGGSAYETPDFGAPPPNVDVWSDEDAREKFIPEQQWGMTIDLNSCTGCNACVVACQSENNIPIVGKDQIMRGREMHWIRLDRYYSTGDLEANRHSLPSDPQASIMPVGCLHCEMAPCEQVCPVNATVHDRQGLNVMAYNRCVGTRYCANNCPYKVRRFNFFDYNKRSSEDFYKGPVGTNQYKTEGGVLKSMQKNPDVTVRMRGVMEKCTYCVQRIEQGKIAQRVKAKDSNDIRVPDGVIRTACQAACPSEAIVFGDITDEKSAVAMEKANDRDYALLGYLNTRPRTTYLARLRNPNPLMPDYRKALSRKEYKSAQPVTDHGAKTTTESHDGGH</sequence>
<comment type="caution">
    <text evidence="3">The sequence shown here is derived from an EMBL/GenBank/DDBJ whole genome shotgun (WGS) entry which is preliminary data.</text>
</comment>
<feature type="region of interest" description="Disordered" evidence="1">
    <location>
        <begin position="1089"/>
        <end position="1113"/>
    </location>
</feature>
<dbReference type="Proteomes" id="UP000478417">
    <property type="component" value="Unassembled WGS sequence"/>
</dbReference>
<dbReference type="PANTHER" id="PTHR42783">
    <property type="entry name" value="GLUTAMATE SYNTHASE [NADPH] SMALL CHAIN"/>
    <property type="match status" value="1"/>
</dbReference>
<feature type="domain" description="4Fe-4S ferredoxin-type" evidence="2">
    <location>
        <begin position="816"/>
        <end position="846"/>
    </location>
</feature>
<dbReference type="InterPro" id="IPR017896">
    <property type="entry name" value="4Fe4S_Fe-S-bd"/>
</dbReference>
<dbReference type="PANTHER" id="PTHR42783:SF3">
    <property type="entry name" value="GLUTAMATE SYNTHASE [NADPH] SMALL CHAIN-RELATED"/>
    <property type="match status" value="1"/>
</dbReference>
<feature type="domain" description="4Fe-4S ferredoxin-type" evidence="2">
    <location>
        <begin position="880"/>
        <end position="911"/>
    </location>
</feature>
<dbReference type="PROSITE" id="PS51379">
    <property type="entry name" value="4FE4S_FER_2"/>
    <property type="match status" value="2"/>
</dbReference>
<dbReference type="InterPro" id="IPR030948">
    <property type="entry name" value="TAT_var_transloc_signal_dom"/>
</dbReference>
<evidence type="ECO:0000313" key="4">
    <source>
        <dbReference type="Proteomes" id="UP000478417"/>
    </source>
</evidence>
<dbReference type="SUPFAM" id="SSF53706">
    <property type="entry name" value="Formate dehydrogenase/DMSO reductase, domains 1-3"/>
    <property type="match status" value="1"/>
</dbReference>
<dbReference type="EMBL" id="JAAGNX010000001">
    <property type="protein sequence ID" value="NDV60886.1"/>
    <property type="molecule type" value="Genomic_DNA"/>
</dbReference>
<dbReference type="CDD" id="cd10551">
    <property type="entry name" value="PsrB"/>
    <property type="match status" value="1"/>
</dbReference>
<dbReference type="Pfam" id="PF13247">
    <property type="entry name" value="Fer4_11"/>
    <property type="match status" value="1"/>
</dbReference>
<dbReference type="NCBIfam" id="TIGR04519">
    <property type="entry name" value="MoCo_extend_TAT"/>
    <property type="match status" value="1"/>
</dbReference>
<evidence type="ECO:0000256" key="1">
    <source>
        <dbReference type="SAM" id="MobiDB-lite"/>
    </source>
</evidence>
<protein>
    <submittedName>
        <fullName evidence="3">TAT-variant-translocated molybdopterin oxidoreductase</fullName>
    </submittedName>
</protein>
<dbReference type="CDD" id="cd02784">
    <property type="entry name" value="MopB_CT_PHLH"/>
    <property type="match status" value="1"/>
</dbReference>
<evidence type="ECO:0000313" key="3">
    <source>
        <dbReference type="EMBL" id="NDV60886.1"/>
    </source>
</evidence>
<name>A0A6B2LXX3_9BACT</name>
<proteinExistence type="predicted"/>
<gene>
    <name evidence="3" type="ORF">G0Q06_00300</name>
</gene>
<feature type="compositionally biased region" description="Basic and acidic residues" evidence="1">
    <location>
        <begin position="1100"/>
        <end position="1113"/>
    </location>
</feature>
<dbReference type="AlphaFoldDB" id="A0A6B2LXX3"/>
<accession>A0A6B2LXX3</accession>
<dbReference type="Gene3D" id="3.40.50.740">
    <property type="match status" value="1"/>
</dbReference>
<dbReference type="SUPFAM" id="SSF54862">
    <property type="entry name" value="4Fe-4S ferredoxins"/>
    <property type="match status" value="1"/>
</dbReference>